<feature type="region of interest" description="Disordered" evidence="2">
    <location>
        <begin position="519"/>
        <end position="548"/>
    </location>
</feature>
<evidence type="ECO:0000256" key="1">
    <source>
        <dbReference type="RuleBase" id="RU000487"/>
    </source>
</evidence>
<evidence type="ECO:0000313" key="4">
    <source>
        <dbReference type="Proteomes" id="UP000249723"/>
    </source>
</evidence>
<feature type="region of interest" description="Disordered" evidence="2">
    <location>
        <begin position="1"/>
        <end position="73"/>
    </location>
</feature>
<dbReference type="InterPro" id="IPR043129">
    <property type="entry name" value="ATPase_NBD"/>
</dbReference>
<reference evidence="4" key="1">
    <citation type="submission" date="2016-10" db="EMBL/GenBank/DDBJ databases">
        <authorList>
            <person name="Jeantristanb JTB J.-T."/>
            <person name="Ricardo R."/>
        </authorList>
    </citation>
    <scope>NUCLEOTIDE SEQUENCE [LARGE SCALE GENOMIC DNA]</scope>
</reference>
<dbReference type="EMBL" id="FMWP01000125">
    <property type="protein sequence ID" value="SDA02253.1"/>
    <property type="molecule type" value="Genomic_DNA"/>
</dbReference>
<keyword evidence="4" id="KW-1185">Reference proteome</keyword>
<comment type="similarity">
    <text evidence="1">Belongs to the actin family.</text>
</comment>
<gene>
    <name evidence="3" type="ORF">BZ3500_MVSOF-1268-A1-R1_CHR7-3G09591</name>
</gene>
<evidence type="ECO:0000313" key="3">
    <source>
        <dbReference type="EMBL" id="SDA02253.1"/>
    </source>
</evidence>
<proteinExistence type="inferred from homology"/>
<accession>A0A2X0LSM2</accession>
<feature type="compositionally biased region" description="Low complexity" evidence="2">
    <location>
        <begin position="13"/>
        <end position="31"/>
    </location>
</feature>
<dbReference type="SUPFAM" id="SSF53067">
    <property type="entry name" value="Actin-like ATPase domain"/>
    <property type="match status" value="2"/>
</dbReference>
<dbReference type="Gene3D" id="3.90.640.10">
    <property type="entry name" value="Actin, Chain A, domain 4"/>
    <property type="match status" value="1"/>
</dbReference>
<dbReference type="PANTHER" id="PTHR11937">
    <property type="entry name" value="ACTIN"/>
    <property type="match status" value="1"/>
</dbReference>
<dbReference type="SMART" id="SM00268">
    <property type="entry name" value="ACTIN"/>
    <property type="match status" value="1"/>
</dbReference>
<feature type="compositionally biased region" description="Polar residues" evidence="2">
    <location>
        <begin position="39"/>
        <end position="48"/>
    </location>
</feature>
<dbReference type="AlphaFoldDB" id="A0A2X0LSM2"/>
<feature type="region of interest" description="Disordered" evidence="2">
    <location>
        <begin position="603"/>
        <end position="622"/>
    </location>
</feature>
<name>A0A2X0LSM2_9BASI</name>
<dbReference type="Pfam" id="PF00022">
    <property type="entry name" value="Actin"/>
    <property type="match status" value="1"/>
</dbReference>
<feature type="compositionally biased region" description="Low complexity" evidence="2">
    <location>
        <begin position="49"/>
        <end position="62"/>
    </location>
</feature>
<sequence length="652" mass="71217">MSSSEPSGPTPYAPTATPSRSSRTRESSSATHLTRQKSSHVLLQTPARTTTTTTSSSASTSTPAGGPVTSASFSPAYQTSIRSRHSLYGIEDRIVLDLGSRIWKLGFSGEPRPRVCLDVTSLVEEEGETGNEEAGGLLWALEGYQVDETRERIRYERLKKGLRRIWYTHLMTDPKQRKIIISENPLLSTQVKHMIAKVLFENLQVSGLDLFSKVPSITFGSAPVLALLATGNVTGLVVDCGHLETTVLPVFASRPLFPSLLSTPRASSLLNARLKALLLEFASYAPPPTSFNSSTPPTIGRVPERILSEEVVEEVKNRCCFVGKRVEEQEQEEGQEEVEERERPKGSVLLFQKMEKRFAKRTKATTLSWRLPVSTAKAGRTTSTTPGTLTGQGWLLIPGWVRERAAEVIFDSGDGGEDERSLQEVILEALLKLPIDLRRPLAGSILCTGGTTMLPGFIPRLRHEIDEVLRLSQTAPLGSKPVTQGKDSATRRAYRARLDKLRTTPRYASLTPLRNHISILNDPSNSFDDTDTAEDGEGPRRLGPRSGSAPAWSASLLNWVGGSLAGCLKLGGVEEVKREGWDERQIEREKAKEASGRVEVGVQLGEEAEEEERMARGTAPLGPALGVGVVVNKVEEGSEGRPRVSQWVGLEA</sequence>
<dbReference type="Proteomes" id="UP000249723">
    <property type="component" value="Unassembled WGS sequence"/>
</dbReference>
<protein>
    <submittedName>
        <fullName evidence="3">BZ3500_MvSof-1268-A1-R1_Chr7-3g09591 protein</fullName>
    </submittedName>
</protein>
<dbReference type="Gene3D" id="3.30.420.40">
    <property type="match status" value="2"/>
</dbReference>
<dbReference type="CDD" id="cd10207">
    <property type="entry name" value="ASKHA_NBD_Arp10"/>
    <property type="match status" value="1"/>
</dbReference>
<evidence type="ECO:0000256" key="2">
    <source>
        <dbReference type="SAM" id="MobiDB-lite"/>
    </source>
</evidence>
<organism evidence="3 4">
    <name type="scientific">Microbotryum saponariae</name>
    <dbReference type="NCBI Taxonomy" id="289078"/>
    <lineage>
        <taxon>Eukaryota</taxon>
        <taxon>Fungi</taxon>
        <taxon>Dikarya</taxon>
        <taxon>Basidiomycota</taxon>
        <taxon>Pucciniomycotina</taxon>
        <taxon>Microbotryomycetes</taxon>
        <taxon>Microbotryales</taxon>
        <taxon>Microbotryaceae</taxon>
        <taxon>Microbotryum</taxon>
    </lineage>
</organism>
<dbReference type="InterPro" id="IPR004000">
    <property type="entry name" value="Actin"/>
</dbReference>
<dbReference type="STRING" id="289078.A0A2X0LSM2"/>